<proteinExistence type="predicted"/>
<dbReference type="GeneID" id="7829773"/>
<dbReference type="EMBL" id="GG662605">
    <property type="protein sequence ID" value="EAS01138.1"/>
    <property type="molecule type" value="Genomic_DNA"/>
</dbReference>
<dbReference type="OMA" id="IAYSENQ"/>
<feature type="region of interest" description="Disordered" evidence="1">
    <location>
        <begin position="453"/>
        <end position="474"/>
    </location>
</feature>
<feature type="compositionally biased region" description="Polar residues" evidence="1">
    <location>
        <begin position="747"/>
        <end position="756"/>
    </location>
</feature>
<feature type="region of interest" description="Disordered" evidence="1">
    <location>
        <begin position="535"/>
        <end position="563"/>
    </location>
</feature>
<feature type="compositionally biased region" description="Polar residues" evidence="1">
    <location>
        <begin position="599"/>
        <end position="613"/>
    </location>
</feature>
<dbReference type="InParanoid" id="I7ML43"/>
<feature type="compositionally biased region" description="Polar residues" evidence="1">
    <location>
        <begin position="538"/>
        <end position="563"/>
    </location>
</feature>
<feature type="compositionally biased region" description="Polar residues" evidence="1">
    <location>
        <begin position="1042"/>
        <end position="1051"/>
    </location>
</feature>
<feature type="compositionally biased region" description="Basic and acidic residues" evidence="1">
    <location>
        <begin position="418"/>
        <end position="435"/>
    </location>
</feature>
<feature type="compositionally biased region" description="Low complexity" evidence="1">
    <location>
        <begin position="716"/>
        <end position="740"/>
    </location>
</feature>
<dbReference type="SUPFAM" id="SSF103657">
    <property type="entry name" value="BAR/IMD domain-like"/>
    <property type="match status" value="1"/>
</dbReference>
<gene>
    <name evidence="2" type="ORF">TTHERM_00317020</name>
</gene>
<accession>I7ML43</accession>
<evidence type="ECO:0000256" key="1">
    <source>
        <dbReference type="SAM" id="MobiDB-lite"/>
    </source>
</evidence>
<feature type="region of interest" description="Disordered" evidence="1">
    <location>
        <begin position="355"/>
        <end position="376"/>
    </location>
</feature>
<dbReference type="RefSeq" id="XP_001021383.1">
    <property type="nucleotide sequence ID" value="XM_001021383.1"/>
</dbReference>
<feature type="region of interest" description="Disordered" evidence="1">
    <location>
        <begin position="415"/>
        <end position="441"/>
    </location>
</feature>
<protein>
    <submittedName>
        <fullName evidence="2">Uncharacterized protein</fullName>
    </submittedName>
</protein>
<feature type="compositionally biased region" description="Low complexity" evidence="1">
    <location>
        <begin position="578"/>
        <end position="598"/>
    </location>
</feature>
<evidence type="ECO:0000313" key="2">
    <source>
        <dbReference type="EMBL" id="EAS01138.1"/>
    </source>
</evidence>
<feature type="compositionally biased region" description="Low complexity" evidence="1">
    <location>
        <begin position="757"/>
        <end position="776"/>
    </location>
</feature>
<feature type="compositionally biased region" description="Low complexity" evidence="1">
    <location>
        <begin position="822"/>
        <end position="842"/>
    </location>
</feature>
<dbReference type="InterPro" id="IPR027267">
    <property type="entry name" value="AH/BAR_dom_sf"/>
</dbReference>
<feature type="region of interest" description="Disordered" evidence="1">
    <location>
        <begin position="814"/>
        <end position="842"/>
    </location>
</feature>
<keyword evidence="3" id="KW-1185">Reference proteome</keyword>
<organism evidence="2 3">
    <name type="scientific">Tetrahymena thermophila (strain SB210)</name>
    <dbReference type="NCBI Taxonomy" id="312017"/>
    <lineage>
        <taxon>Eukaryota</taxon>
        <taxon>Sar</taxon>
        <taxon>Alveolata</taxon>
        <taxon>Ciliophora</taxon>
        <taxon>Intramacronucleata</taxon>
        <taxon>Oligohymenophorea</taxon>
        <taxon>Hymenostomatida</taxon>
        <taxon>Tetrahymenina</taxon>
        <taxon>Tetrahymenidae</taxon>
        <taxon>Tetrahymena</taxon>
    </lineage>
</organism>
<dbReference type="Proteomes" id="UP000009168">
    <property type="component" value="Unassembled WGS sequence"/>
</dbReference>
<sequence length="1072" mass="123119">MNDVVDASQETAVNSQYLCLQQSENLIKSIQKKLLQFKQSSENLYSCQKSLHEDLIALQDKYLEKEIKVEINAFFDGFSQALLCMQQCLSSVPQKINDFIQNIDKITKNQWKKRQFLKEKYEHYLNKVQDLVLKQEEQAAKQNPNSFILSAGTGVGTISLQQRKNNPKVTRNNDKLKNSAIKYQDINNRVADELSNLLKLRNGIISTIGKQLTDSLIENITPLQATIDSVKKKSDSVAMSQNSNRSNNGVAGGTILNCNAKTKFSSINSIEQEQLEREITIRGIFKIPATMDLPVIRRRSIKITQDGQVVNDHGGNNKKEYNPVPFESSNPNVIIYLSRLVQQDKNIFDFEDFNNKDANQNEENSDNSNNNQVQDHSGLEGSIERVYTNESHSNDFEENSQDEEEEDQQNNVICYDSDDSKSKENSQDQQDDQKKNNNTSKYQINLKNLSISKDPKNIQKTQSKKKKSLKKQQQQILSDSIFRYEQERKKQLINQILIKEGGGIISAVNQPINCNQNPQSQNSFNNFFQNQQVSNYQPQNKQQISPQSSLPEKSNKSNLSQGSANCNKQITINSLQDQQVQQKNYQHKQNNNNLNPNQFHSASYQVPSSSSIKTPNFNNNQQQQQQQPVNFNAQNFNNNFSNQTSTNTPNNNNLSINKQNNVSIQIQQQSRSNQSWSNLPSPKHFNNINNTVNQQVSTPQNVNSNNHQAGYSQSRNQLSQQQYLSPNQQNSQQNFSSYLSPQKEGKTFSNNIYQQGNSNFNYQNQPQQNYQQSLQDSQLVQQLNRNSLSSNINNNYGFQNTNTQMPAYTIQKKPSQNSLNDMNQMQRMPQQPPQQQQQNFQKIQQQNQFNGFVNMQQNTQSNQPSIRKNSDNSFNYRENQTKNVQNQQLNFNMSESQPQQNQINNTINQQQQQQKSSDQIVTFNNLSEKLINNQISNGLQQQQKQQQTYQNGNQINGQMLNNNNTQMMQHQQLNGINKISKVNSLQLEENKAQNQAYQGSSTTKNQQQIQIRNFYQQQNNTQQSTFKQFVNRENGNEKMNLKPSNSISGEQKQNDDNESDESSILSLTLIDD</sequence>
<feature type="compositionally biased region" description="Low complexity" evidence="1">
    <location>
        <begin position="897"/>
        <end position="914"/>
    </location>
</feature>
<reference evidence="3" key="1">
    <citation type="journal article" date="2006" name="PLoS Biol.">
        <title>Macronuclear genome sequence of the ciliate Tetrahymena thermophila, a model eukaryote.</title>
        <authorList>
            <person name="Eisen J.A."/>
            <person name="Coyne R.S."/>
            <person name="Wu M."/>
            <person name="Wu D."/>
            <person name="Thiagarajan M."/>
            <person name="Wortman J.R."/>
            <person name="Badger J.H."/>
            <person name="Ren Q."/>
            <person name="Amedeo P."/>
            <person name="Jones K.M."/>
            <person name="Tallon L.J."/>
            <person name="Delcher A.L."/>
            <person name="Salzberg S.L."/>
            <person name="Silva J.C."/>
            <person name="Haas B.J."/>
            <person name="Majoros W.H."/>
            <person name="Farzad M."/>
            <person name="Carlton J.M."/>
            <person name="Smith R.K. Jr."/>
            <person name="Garg J."/>
            <person name="Pearlman R.E."/>
            <person name="Karrer K.M."/>
            <person name="Sun L."/>
            <person name="Manning G."/>
            <person name="Elde N.C."/>
            <person name="Turkewitz A.P."/>
            <person name="Asai D.J."/>
            <person name="Wilkes D.E."/>
            <person name="Wang Y."/>
            <person name="Cai H."/>
            <person name="Collins K."/>
            <person name="Stewart B.A."/>
            <person name="Lee S.R."/>
            <person name="Wilamowska K."/>
            <person name="Weinberg Z."/>
            <person name="Ruzzo W.L."/>
            <person name="Wloga D."/>
            <person name="Gaertig J."/>
            <person name="Frankel J."/>
            <person name="Tsao C.-C."/>
            <person name="Gorovsky M.A."/>
            <person name="Keeling P.J."/>
            <person name="Waller R.F."/>
            <person name="Patron N.J."/>
            <person name="Cherry J.M."/>
            <person name="Stover N.A."/>
            <person name="Krieger C.J."/>
            <person name="del Toro C."/>
            <person name="Ryder H.F."/>
            <person name="Williamson S.C."/>
            <person name="Barbeau R.A."/>
            <person name="Hamilton E.P."/>
            <person name="Orias E."/>
        </authorList>
    </citation>
    <scope>NUCLEOTIDE SEQUENCE [LARGE SCALE GENOMIC DNA]</scope>
    <source>
        <strain evidence="3">SB210</strain>
    </source>
</reference>
<dbReference type="KEGG" id="tet:TTHERM_00317020"/>
<feature type="compositionally biased region" description="Polar residues" evidence="1">
    <location>
        <begin position="684"/>
        <end position="715"/>
    </location>
</feature>
<feature type="region of interest" description="Disordered" evidence="1">
    <location>
        <begin position="894"/>
        <end position="918"/>
    </location>
</feature>
<feature type="region of interest" description="Disordered" evidence="1">
    <location>
        <begin position="578"/>
        <end position="776"/>
    </location>
</feature>
<evidence type="ECO:0000313" key="3">
    <source>
        <dbReference type="Proteomes" id="UP000009168"/>
    </source>
</evidence>
<feature type="compositionally biased region" description="Low complexity" evidence="1">
    <location>
        <begin position="614"/>
        <end position="678"/>
    </location>
</feature>
<dbReference type="HOGENOM" id="CLU_287517_0_0_1"/>
<dbReference type="AlphaFoldDB" id="I7ML43"/>
<name>I7ML43_TETTS</name>
<feature type="region of interest" description="Disordered" evidence="1">
    <location>
        <begin position="1036"/>
        <end position="1072"/>
    </location>
</feature>